<keyword evidence="2" id="KW-1133">Transmembrane helix</keyword>
<dbReference type="OrthoDB" id="9808602at2"/>
<sequence>MYKNFFKRLFDIIGALSAIPFVLLISLFVGLAIYIEDRGDIFYLASRRGRYGEIFKMFKFRSMKMNAPDIRNSDNSTYNSPDDPRITKVGRFIRKTSIDELPQFFNVLIGDMSFIGPRPVTTDRPLEEYDEKRKIRLEVRPGITGYSQAYFRNSISNEEKLEKDAFYARNVTFGGDLKIIFATVNTVVFRKNIYNKKNR</sequence>
<protein>
    <submittedName>
        <fullName evidence="6">Sugar transferase</fullName>
    </submittedName>
</protein>
<proteinExistence type="inferred from homology"/>
<feature type="transmembrane region" description="Helical" evidence="2">
    <location>
        <begin position="12"/>
        <end position="35"/>
    </location>
</feature>
<evidence type="ECO:0000313" key="10">
    <source>
        <dbReference type="Proteomes" id="UP000501982"/>
    </source>
</evidence>
<dbReference type="Proteomes" id="UP000310032">
    <property type="component" value="Unassembled WGS sequence"/>
</dbReference>
<gene>
    <name evidence="6" type="ORF">D7V78_17470</name>
    <name evidence="7" type="ORF">E5342_08525</name>
    <name evidence="5" type="ORF">HHO38_12145</name>
    <name evidence="4" type="ORF">LI194_07535</name>
</gene>
<keyword evidence="2" id="KW-0812">Transmembrane</keyword>
<dbReference type="EMBL" id="JAJCNI010000007">
    <property type="protein sequence ID" value="MCB6517646.1"/>
    <property type="molecule type" value="Genomic_DNA"/>
</dbReference>
<dbReference type="Pfam" id="PF02397">
    <property type="entry name" value="Bac_transf"/>
    <property type="match status" value="1"/>
</dbReference>
<dbReference type="EMBL" id="SRYM01000018">
    <property type="protein sequence ID" value="TGY58322.1"/>
    <property type="molecule type" value="Genomic_DNA"/>
</dbReference>
<dbReference type="Proteomes" id="UP000501982">
    <property type="component" value="Chromosome"/>
</dbReference>
<dbReference type="Proteomes" id="UP000278164">
    <property type="component" value="Unassembled WGS sequence"/>
</dbReference>
<reference evidence="6 8" key="1">
    <citation type="submission" date="2018-09" db="EMBL/GenBank/DDBJ databases">
        <title>Murine metabolic-syndrome-specific gut microbial biobank.</title>
        <authorList>
            <person name="Liu C."/>
        </authorList>
    </citation>
    <scope>NUCLEOTIDE SEQUENCE [LARGE SCALE GENOMIC DNA]</scope>
    <source>
        <strain evidence="6 8">8-P5</strain>
    </source>
</reference>
<evidence type="ECO:0000313" key="4">
    <source>
        <dbReference type="EMBL" id="MCB6517646.1"/>
    </source>
</evidence>
<dbReference type="InterPro" id="IPR003362">
    <property type="entry name" value="Bact_transf"/>
</dbReference>
<organism evidence="6 8">
    <name type="scientific">Parabacteroides distasonis</name>
    <dbReference type="NCBI Taxonomy" id="823"/>
    <lineage>
        <taxon>Bacteria</taxon>
        <taxon>Pseudomonadati</taxon>
        <taxon>Bacteroidota</taxon>
        <taxon>Bacteroidia</taxon>
        <taxon>Bacteroidales</taxon>
        <taxon>Tannerellaceae</taxon>
        <taxon>Parabacteroides</taxon>
    </lineage>
</organism>
<comment type="similarity">
    <text evidence="1">Belongs to the bacterial sugar transferase family.</text>
</comment>
<evidence type="ECO:0000256" key="2">
    <source>
        <dbReference type="SAM" id="Phobius"/>
    </source>
</evidence>
<keyword evidence="2" id="KW-0472">Membrane</keyword>
<evidence type="ECO:0000313" key="7">
    <source>
        <dbReference type="EMBL" id="TGY58322.1"/>
    </source>
</evidence>
<evidence type="ECO:0000313" key="9">
    <source>
        <dbReference type="Proteomes" id="UP000310032"/>
    </source>
</evidence>
<evidence type="ECO:0000256" key="1">
    <source>
        <dbReference type="ARBA" id="ARBA00006464"/>
    </source>
</evidence>
<evidence type="ECO:0000259" key="3">
    <source>
        <dbReference type="Pfam" id="PF02397"/>
    </source>
</evidence>
<dbReference type="Proteomes" id="UP001198806">
    <property type="component" value="Unassembled WGS sequence"/>
</dbReference>
<name>A0A3L7ZLN0_PARDI</name>
<reference evidence="4" key="4">
    <citation type="submission" date="2021-10" db="EMBL/GenBank/DDBJ databases">
        <title>Collection of gut derived symbiotic bacterial strains cultured from healthy donors.</title>
        <authorList>
            <person name="Lin H."/>
            <person name="Littmann E."/>
            <person name="Kohout C."/>
            <person name="Pamer E.G."/>
        </authorList>
    </citation>
    <scope>NUCLEOTIDE SEQUENCE</scope>
    <source>
        <strain evidence="4">DFI.2.94</strain>
    </source>
</reference>
<dbReference type="PANTHER" id="PTHR30576">
    <property type="entry name" value="COLANIC BIOSYNTHESIS UDP-GLUCOSE LIPID CARRIER TRANSFERASE"/>
    <property type="match status" value="1"/>
</dbReference>
<evidence type="ECO:0000313" key="6">
    <source>
        <dbReference type="EMBL" id="RLT72131.1"/>
    </source>
</evidence>
<accession>A0A3L7ZLN0</accession>
<keyword evidence="6" id="KW-0808">Transferase</keyword>
<evidence type="ECO:0000313" key="8">
    <source>
        <dbReference type="Proteomes" id="UP000278164"/>
    </source>
</evidence>
<dbReference type="AlphaFoldDB" id="A0A3L7ZLN0"/>
<dbReference type="RefSeq" id="WP_005868583.1">
    <property type="nucleotide sequence ID" value="NZ_CAXSKO010000020.1"/>
</dbReference>
<evidence type="ECO:0000313" key="5">
    <source>
        <dbReference type="EMBL" id="QJE29014.1"/>
    </source>
</evidence>
<reference evidence="7 9" key="2">
    <citation type="submission" date="2019-04" db="EMBL/GenBank/DDBJ databases">
        <title>Microbes associate with the intestines of laboratory mice.</title>
        <authorList>
            <person name="Navarre W."/>
            <person name="Wong E."/>
            <person name="Huang K."/>
            <person name="Tropini C."/>
            <person name="Ng K."/>
            <person name="Yu B."/>
        </authorList>
    </citation>
    <scope>NUCLEOTIDE SEQUENCE [LARGE SCALE GENOMIC DNA]</scope>
    <source>
        <strain evidence="7 9">NM39_I3</strain>
    </source>
</reference>
<dbReference type="EMBL" id="CP051672">
    <property type="protein sequence ID" value="QJE29014.1"/>
    <property type="molecule type" value="Genomic_DNA"/>
</dbReference>
<dbReference type="EMBL" id="RAYI01000059">
    <property type="protein sequence ID" value="RLT72131.1"/>
    <property type="molecule type" value="Genomic_DNA"/>
</dbReference>
<dbReference type="GO" id="GO:0016780">
    <property type="term" value="F:phosphotransferase activity, for other substituted phosphate groups"/>
    <property type="evidence" value="ECO:0007669"/>
    <property type="project" value="TreeGrafter"/>
</dbReference>
<reference evidence="5 10" key="3">
    <citation type="submission" date="2020-04" db="EMBL/GenBank/DDBJ databases">
        <title>Complete Genomes and Methylome analysis of CBBP consortium that reverse antibiotic-induced susceptibility to vancomycin-resistant Enterococcus faecium infection.</title>
        <authorList>
            <person name="Fomenkov A."/>
            <person name="Zhang Z."/>
            <person name="Pamer E."/>
            <person name="Roberts R.J."/>
        </authorList>
    </citation>
    <scope>NUCLEOTIDE SEQUENCE [LARGE SCALE GENOMIC DNA]</scope>
    <source>
        <strain evidence="10">CBBP</strain>
        <strain evidence="5">CBBP-1</strain>
    </source>
</reference>
<feature type="domain" description="Bacterial sugar transferase" evidence="3">
    <location>
        <begin position="7"/>
        <end position="188"/>
    </location>
</feature>
<dbReference type="PANTHER" id="PTHR30576:SF0">
    <property type="entry name" value="UNDECAPRENYL-PHOSPHATE N-ACETYLGALACTOSAMINYL 1-PHOSPHATE TRANSFERASE-RELATED"/>
    <property type="match status" value="1"/>
</dbReference>